<dbReference type="PANTHER" id="PTHR23389">
    <property type="entry name" value="CHROMOSOME TRANSMISSION FIDELITY FACTOR 18"/>
    <property type="match status" value="1"/>
</dbReference>
<evidence type="ECO:0000259" key="14">
    <source>
        <dbReference type="PROSITE" id="PS50172"/>
    </source>
</evidence>
<keyword evidence="5 12" id="KW-0227">DNA damage</keyword>
<dbReference type="PIRSF" id="PIRSF001604">
    <property type="entry name" value="LigA"/>
    <property type="match status" value="1"/>
</dbReference>
<evidence type="ECO:0000256" key="5">
    <source>
        <dbReference type="ARBA" id="ARBA00022763"/>
    </source>
</evidence>
<keyword evidence="8 12" id="KW-0520">NAD</keyword>
<evidence type="ECO:0000313" key="15">
    <source>
        <dbReference type="EMBL" id="MCJ2185340.1"/>
    </source>
</evidence>
<dbReference type="PROSITE" id="PS50172">
    <property type="entry name" value="BRCT"/>
    <property type="match status" value="1"/>
</dbReference>
<dbReference type="InterPro" id="IPR001679">
    <property type="entry name" value="DNA_ligase"/>
</dbReference>
<feature type="binding site" evidence="12">
    <location>
        <position position="427"/>
    </location>
    <ligand>
        <name>Zn(2+)</name>
        <dbReference type="ChEBI" id="CHEBI:29105"/>
    </ligand>
</feature>
<evidence type="ECO:0000256" key="3">
    <source>
        <dbReference type="ARBA" id="ARBA00022705"/>
    </source>
</evidence>
<dbReference type="SUPFAM" id="SSF50249">
    <property type="entry name" value="Nucleic acid-binding proteins"/>
    <property type="match status" value="1"/>
</dbReference>
<keyword evidence="4 12" id="KW-0479">Metal-binding</keyword>
<comment type="caution">
    <text evidence="12">Lacks conserved residue(s) required for the propagation of feature annotation.</text>
</comment>
<evidence type="ECO:0000256" key="7">
    <source>
        <dbReference type="ARBA" id="ARBA00022842"/>
    </source>
</evidence>
<keyword evidence="10 12" id="KW-0464">Manganese</keyword>
<evidence type="ECO:0000256" key="1">
    <source>
        <dbReference type="ARBA" id="ARBA00004067"/>
    </source>
</evidence>
<sequence>MSISEAEAANELMRLARAIARHNRLYHAEDAPEISDAEYDALVRRNAELEAAFPHLIRPDSPSSAVGHEVAASPLGKVTHEVRMMSLDNAFDDEEVAEFVARIRRFLSLSADEPVVMTAEDKIDGLSCSLRYEKGKLVRAATRGDGQVGEDVTPNVAHIADIVQELRGEGVPDVFEVRGEVYMEKAAFQALNTQLMDEARALAETKGEVFDEAKVRQFANPRNAAAGSLRQKDANVTAKRPLRFWAHGWGAASHVPGQSQHAVIRRIESWGLPVSPQFRQCASVEEMLEAYRAIRDGRAGLPFEIDGVVYKVDRLDWQQRLGFVAKAPRWALAHKFPAEQAETVLESIDIQVGRTGKLTPVGRLRPVLVGGVTVTNVTLHNRDEIARLGVRPGDRVVLQRAGDVIPQVVDNLTREEERPAYLFPDHCPECHSEAVAEEGEVDVRCTGGLICPAQRTERLKHFVSRAALDIEGLGEKTIDEFFAKGWLESPADIFRLKARRDEILALEGWKDKSVDNLLSAVESKRAPDAARLLFGLGIRHVGAVTARDLMKRFETLPALREIAELAHQKDGEEQAQAASDAYAELISIDGIGPVVVKALGDFFHEDHNKQVWDDLLSEVSPPPYIVETQDSAVAGKTVVFTGKLETMSRDEAKAQAERLGAKAAGSVSPKTDLVVAGPGAGSKLKKAAELGIEVIGEADWAEIVKAAG</sequence>
<dbReference type="NCBIfam" id="TIGR00575">
    <property type="entry name" value="dnlj"/>
    <property type="match status" value="1"/>
</dbReference>
<dbReference type="NCBIfam" id="NF005932">
    <property type="entry name" value="PRK07956.1"/>
    <property type="match status" value="1"/>
</dbReference>
<feature type="binding site" evidence="12">
    <location>
        <position position="180"/>
    </location>
    <ligand>
        <name>NAD(+)</name>
        <dbReference type="ChEBI" id="CHEBI:57540"/>
    </ligand>
</feature>
<dbReference type="InterPro" id="IPR033136">
    <property type="entry name" value="DNA_ligase_CS"/>
</dbReference>
<dbReference type="SUPFAM" id="SSF52113">
    <property type="entry name" value="BRCT domain"/>
    <property type="match status" value="1"/>
</dbReference>
<dbReference type="SUPFAM" id="SSF56091">
    <property type="entry name" value="DNA ligase/mRNA capping enzyme, catalytic domain"/>
    <property type="match status" value="1"/>
</dbReference>
<dbReference type="CDD" id="cd00114">
    <property type="entry name" value="LIGANc"/>
    <property type="match status" value="1"/>
</dbReference>
<dbReference type="Gene3D" id="1.10.150.20">
    <property type="entry name" value="5' to 3' exonuclease, C-terminal subdomain"/>
    <property type="match status" value="2"/>
</dbReference>
<evidence type="ECO:0000256" key="13">
    <source>
        <dbReference type="RuleBase" id="RU000618"/>
    </source>
</evidence>
<keyword evidence="3 12" id="KW-0235">DNA replication</keyword>
<dbReference type="InterPro" id="IPR001357">
    <property type="entry name" value="BRCT_dom"/>
</dbReference>
<dbReference type="RefSeq" id="WP_243917042.1">
    <property type="nucleotide sequence ID" value="NZ_JALHLG010000001.1"/>
</dbReference>
<dbReference type="Gene3D" id="3.30.470.30">
    <property type="entry name" value="DNA ligase/mRNA capping enzyme"/>
    <property type="match status" value="1"/>
</dbReference>
<dbReference type="InterPro" id="IPR004150">
    <property type="entry name" value="NAD_DNA_ligase_OB"/>
</dbReference>
<feature type="binding site" evidence="12">
    <location>
        <position position="143"/>
    </location>
    <ligand>
        <name>NAD(+)</name>
        <dbReference type="ChEBI" id="CHEBI:57540"/>
    </ligand>
</feature>
<dbReference type="SMART" id="SM00532">
    <property type="entry name" value="LIGANc"/>
    <property type="match status" value="1"/>
</dbReference>
<accession>A0ABT0BK60</accession>
<feature type="binding site" evidence="12">
    <location>
        <position position="335"/>
    </location>
    <ligand>
        <name>NAD(+)</name>
        <dbReference type="ChEBI" id="CHEBI:57540"/>
    </ligand>
</feature>
<reference evidence="15 16" key="1">
    <citation type="submission" date="2022-04" db="EMBL/GenBank/DDBJ databases">
        <title>Identification of a novel bacterium isolated from mangrove sediments.</title>
        <authorList>
            <person name="Pan X."/>
        </authorList>
    </citation>
    <scope>NUCLEOTIDE SEQUENCE [LARGE SCALE GENOMIC DNA]</scope>
    <source>
        <strain evidence="15 16">B2638</strain>
    </source>
</reference>
<dbReference type="InterPro" id="IPR012340">
    <property type="entry name" value="NA-bd_OB-fold"/>
</dbReference>
<dbReference type="Gene3D" id="6.20.10.30">
    <property type="match status" value="1"/>
</dbReference>
<dbReference type="Gene3D" id="1.10.287.610">
    <property type="entry name" value="Helix hairpin bin"/>
    <property type="match status" value="1"/>
</dbReference>
<feature type="domain" description="BRCT" evidence="14">
    <location>
        <begin position="628"/>
        <end position="700"/>
    </location>
</feature>
<evidence type="ECO:0000313" key="16">
    <source>
        <dbReference type="Proteomes" id="UP001202281"/>
    </source>
</evidence>
<dbReference type="Pfam" id="PF12826">
    <property type="entry name" value="HHH_2"/>
    <property type="match status" value="1"/>
</dbReference>
<comment type="function">
    <text evidence="1 12">DNA ligase that catalyzes the formation of phosphodiester linkages between 5'-phosphoryl and 3'-hydroxyl groups in double-stranded DNA using NAD as a coenzyme and as the energy source for the reaction. It is essential for DNA replication and repair of damaged DNA.</text>
</comment>
<organism evidence="15 16">
    <name type="scientific">Novosphingobium beihaiensis</name>
    <dbReference type="NCBI Taxonomy" id="2930389"/>
    <lineage>
        <taxon>Bacteria</taxon>
        <taxon>Pseudomonadati</taxon>
        <taxon>Pseudomonadota</taxon>
        <taxon>Alphaproteobacteria</taxon>
        <taxon>Sphingomonadales</taxon>
        <taxon>Sphingomonadaceae</taxon>
        <taxon>Novosphingobium</taxon>
    </lineage>
</organism>
<dbReference type="InterPro" id="IPR036420">
    <property type="entry name" value="BRCT_dom_sf"/>
</dbReference>
<dbReference type="Gene3D" id="3.40.50.10190">
    <property type="entry name" value="BRCT domain"/>
    <property type="match status" value="1"/>
</dbReference>
<dbReference type="EMBL" id="JALHLG010000001">
    <property type="protein sequence ID" value="MCJ2185340.1"/>
    <property type="molecule type" value="Genomic_DNA"/>
</dbReference>
<dbReference type="GO" id="GO:0003911">
    <property type="term" value="F:DNA ligase (NAD+) activity"/>
    <property type="evidence" value="ECO:0007669"/>
    <property type="project" value="UniProtKB-EC"/>
</dbReference>
<proteinExistence type="inferred from homology"/>
<dbReference type="InterPro" id="IPR013840">
    <property type="entry name" value="DNAligase_N"/>
</dbReference>
<dbReference type="Pfam" id="PF01653">
    <property type="entry name" value="DNA_ligase_aden"/>
    <property type="match status" value="1"/>
</dbReference>
<name>A0ABT0BK60_9SPHN</name>
<dbReference type="PROSITE" id="PS01056">
    <property type="entry name" value="DNA_LIGASE_N2"/>
    <property type="match status" value="1"/>
</dbReference>
<keyword evidence="16" id="KW-1185">Reference proteome</keyword>
<evidence type="ECO:0000256" key="10">
    <source>
        <dbReference type="ARBA" id="ARBA00023211"/>
    </source>
</evidence>
<dbReference type="SMART" id="SM00292">
    <property type="entry name" value="BRCT"/>
    <property type="match status" value="1"/>
</dbReference>
<comment type="catalytic activity">
    <reaction evidence="11 12 13">
        <text>NAD(+) + (deoxyribonucleotide)n-3'-hydroxyl + 5'-phospho-(deoxyribonucleotide)m = (deoxyribonucleotide)n+m + AMP + beta-nicotinamide D-nucleotide.</text>
        <dbReference type="EC" id="6.5.1.2"/>
    </reaction>
</comment>
<keyword evidence="9 12" id="KW-0234">DNA repair</keyword>
<comment type="caution">
    <text evidence="15">The sequence shown here is derived from an EMBL/GenBank/DDBJ whole genome shotgun (WGS) entry which is preliminary data.</text>
</comment>
<keyword evidence="2 12" id="KW-0436">Ligase</keyword>
<evidence type="ECO:0000256" key="6">
    <source>
        <dbReference type="ARBA" id="ARBA00022833"/>
    </source>
</evidence>
<feature type="binding site" evidence="12">
    <location>
        <position position="120"/>
    </location>
    <ligand>
        <name>NAD(+)</name>
        <dbReference type="ChEBI" id="CHEBI:57540"/>
    </ligand>
</feature>
<dbReference type="Pfam" id="PF00533">
    <property type="entry name" value="BRCT"/>
    <property type="match status" value="1"/>
</dbReference>
<dbReference type="InterPro" id="IPR018239">
    <property type="entry name" value="DNA_ligase_AS"/>
</dbReference>
<evidence type="ECO:0000256" key="12">
    <source>
        <dbReference type="HAMAP-Rule" id="MF_01588"/>
    </source>
</evidence>
<dbReference type="Gene3D" id="2.40.50.140">
    <property type="entry name" value="Nucleic acid-binding proteins"/>
    <property type="match status" value="1"/>
</dbReference>
<feature type="binding site" evidence="12">
    <location>
        <position position="430"/>
    </location>
    <ligand>
        <name>Zn(2+)</name>
        <dbReference type="ChEBI" id="CHEBI:29105"/>
    </ligand>
</feature>
<gene>
    <name evidence="12 15" type="primary">ligA</name>
    <name evidence="15" type="ORF">MTR66_00760</name>
</gene>
<dbReference type="HAMAP" id="MF_01588">
    <property type="entry name" value="DNA_ligase_A"/>
    <property type="match status" value="1"/>
</dbReference>
<evidence type="ECO:0000256" key="9">
    <source>
        <dbReference type="ARBA" id="ARBA00023204"/>
    </source>
</evidence>
<dbReference type="InterPro" id="IPR004149">
    <property type="entry name" value="Znf_DNAligase_C4"/>
</dbReference>
<dbReference type="InterPro" id="IPR010994">
    <property type="entry name" value="RuvA_2-like"/>
</dbReference>
<keyword evidence="7 12" id="KW-0460">Magnesium</keyword>
<evidence type="ECO:0000256" key="4">
    <source>
        <dbReference type="ARBA" id="ARBA00022723"/>
    </source>
</evidence>
<feature type="binding site" evidence="12">
    <location>
        <begin position="86"/>
        <end position="87"/>
    </location>
    <ligand>
        <name>NAD(+)</name>
        <dbReference type="ChEBI" id="CHEBI:57540"/>
    </ligand>
</feature>
<evidence type="ECO:0000256" key="11">
    <source>
        <dbReference type="ARBA" id="ARBA00034005"/>
    </source>
</evidence>
<dbReference type="PROSITE" id="PS01055">
    <property type="entry name" value="DNA_LIGASE_N1"/>
    <property type="match status" value="1"/>
</dbReference>
<dbReference type="Pfam" id="PF03119">
    <property type="entry name" value="DNA_ligase_ZBD"/>
    <property type="match status" value="1"/>
</dbReference>
<dbReference type="CDD" id="cd17748">
    <property type="entry name" value="BRCT_DNA_ligase_like"/>
    <property type="match status" value="1"/>
</dbReference>
<dbReference type="Proteomes" id="UP001202281">
    <property type="component" value="Unassembled WGS sequence"/>
</dbReference>
<comment type="similarity">
    <text evidence="12">Belongs to the NAD-dependent DNA ligase family. LigA subfamily.</text>
</comment>
<dbReference type="InterPro" id="IPR041663">
    <property type="entry name" value="DisA/LigA_HHH"/>
</dbReference>
<feature type="binding site" evidence="12">
    <location>
        <position position="451"/>
    </location>
    <ligand>
        <name>Zn(2+)</name>
        <dbReference type="ChEBI" id="CHEBI:29105"/>
    </ligand>
</feature>
<feature type="binding site" evidence="12">
    <location>
        <begin position="36"/>
        <end position="40"/>
    </location>
    <ligand>
        <name>NAD(+)</name>
        <dbReference type="ChEBI" id="CHEBI:57540"/>
    </ligand>
</feature>
<dbReference type="SUPFAM" id="SSF47781">
    <property type="entry name" value="RuvA domain 2-like"/>
    <property type="match status" value="1"/>
</dbReference>
<keyword evidence="6 12" id="KW-0862">Zinc</keyword>
<feature type="binding site" evidence="12">
    <location>
        <position position="311"/>
    </location>
    <ligand>
        <name>NAD(+)</name>
        <dbReference type="ChEBI" id="CHEBI:57540"/>
    </ligand>
</feature>
<dbReference type="InterPro" id="IPR013839">
    <property type="entry name" value="DNAligase_adenylation"/>
</dbReference>
<dbReference type="EC" id="6.5.1.2" evidence="12 13"/>
<dbReference type="Pfam" id="PF03120">
    <property type="entry name" value="OB_DNA_ligase"/>
    <property type="match status" value="1"/>
</dbReference>
<feature type="active site" description="N6-AMP-lysine intermediate" evidence="12">
    <location>
        <position position="122"/>
    </location>
</feature>
<protein>
    <recommendedName>
        <fullName evidence="12 13">DNA ligase</fullName>
        <ecNumber evidence="12 13">6.5.1.2</ecNumber>
    </recommendedName>
    <alternativeName>
        <fullName evidence="12">Polydeoxyribonucleotide synthase [NAD(+)]</fullName>
    </alternativeName>
</protein>
<evidence type="ECO:0000256" key="2">
    <source>
        <dbReference type="ARBA" id="ARBA00022598"/>
    </source>
</evidence>
<evidence type="ECO:0000256" key="8">
    <source>
        <dbReference type="ARBA" id="ARBA00023027"/>
    </source>
</evidence>
<comment type="cofactor">
    <cofactor evidence="12">
        <name>Mg(2+)</name>
        <dbReference type="ChEBI" id="CHEBI:18420"/>
    </cofactor>
    <cofactor evidence="12">
        <name>Mn(2+)</name>
        <dbReference type="ChEBI" id="CHEBI:29035"/>
    </cofactor>
</comment>
<dbReference type="PANTHER" id="PTHR23389:SF9">
    <property type="entry name" value="DNA LIGASE"/>
    <property type="match status" value="1"/>
</dbReference>